<protein>
    <submittedName>
        <fullName evidence="2">Uncharacterized protein</fullName>
    </submittedName>
</protein>
<keyword evidence="3" id="KW-1185">Reference proteome</keyword>
<accession>A0ABU6WU13</accession>
<evidence type="ECO:0000313" key="3">
    <source>
        <dbReference type="Proteomes" id="UP001341840"/>
    </source>
</evidence>
<sequence>MPDQPTIPNQIAEIQHSTTNSSDHKTVLDPNIQAQSAITDPAIPEIESNLSANSEDQKQEDEDELEARRIYRGLEDRNEAVVVQRPPPEPPDLKSSVEELFAMQTRACQNVIEVAENEASRSTEVGAFAKGKRIATTLEDIATPVEDETTTVTNGGLRARCLRRFVLLNPPPLLVAILPWDRDNSEKRGAGMGAVGLGSVGAPRHDDRGRNWALLMLAVAPPWMADALPKT</sequence>
<organism evidence="2 3">
    <name type="scientific">Stylosanthes scabra</name>
    <dbReference type="NCBI Taxonomy" id="79078"/>
    <lineage>
        <taxon>Eukaryota</taxon>
        <taxon>Viridiplantae</taxon>
        <taxon>Streptophyta</taxon>
        <taxon>Embryophyta</taxon>
        <taxon>Tracheophyta</taxon>
        <taxon>Spermatophyta</taxon>
        <taxon>Magnoliopsida</taxon>
        <taxon>eudicotyledons</taxon>
        <taxon>Gunneridae</taxon>
        <taxon>Pentapetalae</taxon>
        <taxon>rosids</taxon>
        <taxon>fabids</taxon>
        <taxon>Fabales</taxon>
        <taxon>Fabaceae</taxon>
        <taxon>Papilionoideae</taxon>
        <taxon>50 kb inversion clade</taxon>
        <taxon>dalbergioids sensu lato</taxon>
        <taxon>Dalbergieae</taxon>
        <taxon>Pterocarpus clade</taxon>
        <taxon>Stylosanthes</taxon>
    </lineage>
</organism>
<gene>
    <name evidence="2" type="ORF">PIB30_095703</name>
</gene>
<feature type="non-terminal residue" evidence="2">
    <location>
        <position position="231"/>
    </location>
</feature>
<comment type="caution">
    <text evidence="2">The sequence shown here is derived from an EMBL/GenBank/DDBJ whole genome shotgun (WGS) entry which is preliminary data.</text>
</comment>
<reference evidence="2 3" key="1">
    <citation type="journal article" date="2023" name="Plants (Basel)">
        <title>Bridging the Gap: Combining Genomics and Transcriptomics Approaches to Understand Stylosanthes scabra, an Orphan Legume from the Brazilian Caatinga.</title>
        <authorList>
            <person name="Ferreira-Neto J.R.C."/>
            <person name="da Silva M.D."/>
            <person name="Binneck E."/>
            <person name="de Melo N.F."/>
            <person name="da Silva R.H."/>
            <person name="de Melo A.L.T.M."/>
            <person name="Pandolfi V."/>
            <person name="Bustamante F.O."/>
            <person name="Brasileiro-Vidal A.C."/>
            <person name="Benko-Iseppon A.M."/>
        </authorList>
    </citation>
    <scope>NUCLEOTIDE SEQUENCE [LARGE SCALE GENOMIC DNA]</scope>
    <source>
        <tissue evidence="2">Leaves</tissue>
    </source>
</reference>
<dbReference type="Proteomes" id="UP001341840">
    <property type="component" value="Unassembled WGS sequence"/>
</dbReference>
<name>A0ABU6WU13_9FABA</name>
<evidence type="ECO:0000256" key="1">
    <source>
        <dbReference type="SAM" id="MobiDB-lite"/>
    </source>
</evidence>
<dbReference type="EMBL" id="JASCZI010183450">
    <property type="protein sequence ID" value="MED6189407.1"/>
    <property type="molecule type" value="Genomic_DNA"/>
</dbReference>
<feature type="region of interest" description="Disordered" evidence="1">
    <location>
        <begin position="36"/>
        <end position="64"/>
    </location>
</feature>
<proteinExistence type="predicted"/>
<evidence type="ECO:0000313" key="2">
    <source>
        <dbReference type="EMBL" id="MED6189407.1"/>
    </source>
</evidence>